<feature type="transmembrane region" description="Helical" evidence="2">
    <location>
        <begin position="26"/>
        <end position="45"/>
    </location>
</feature>
<feature type="domain" description="LysM" evidence="3">
    <location>
        <begin position="146"/>
        <end position="191"/>
    </location>
</feature>
<feature type="region of interest" description="Disordered" evidence="1">
    <location>
        <begin position="59"/>
        <end position="85"/>
    </location>
</feature>
<dbReference type="CDD" id="cd00118">
    <property type="entry name" value="LysM"/>
    <property type="match status" value="2"/>
</dbReference>
<dbReference type="GO" id="GO:0008932">
    <property type="term" value="F:lytic endotransglycosylase activity"/>
    <property type="evidence" value="ECO:0007669"/>
    <property type="project" value="TreeGrafter"/>
</dbReference>
<dbReference type="PANTHER" id="PTHR33734">
    <property type="entry name" value="LYSM DOMAIN-CONTAINING GPI-ANCHORED PROTEIN 2"/>
    <property type="match status" value="1"/>
</dbReference>
<sequence length="192" mass="20916">MKYIRPHLSPELRAQITPSSRRDVKLTAAGAFFLVASLLLVVNLWPKGADTSVSNNNADLQLAQSDPDGSFGQSKEVLGESTQAPAAPEWTEYTVKSGDTLFNISQQYNIRWDLIAQINSLSEPYVLHAGQKLKIPQATTSQVPGKIYTVKSGESLIQIAKQFNITVNDIVAVNPNLQNSDLITAGQVIKLP</sequence>
<dbReference type="InterPro" id="IPR018392">
    <property type="entry name" value="LysM"/>
</dbReference>
<dbReference type="Pfam" id="PF01476">
    <property type="entry name" value="LysM"/>
    <property type="match status" value="2"/>
</dbReference>
<keyword evidence="2" id="KW-0472">Membrane</keyword>
<dbReference type="Gene3D" id="3.10.350.10">
    <property type="entry name" value="LysM domain"/>
    <property type="match status" value="2"/>
</dbReference>
<evidence type="ECO:0000313" key="5">
    <source>
        <dbReference type="Proteomes" id="UP000177682"/>
    </source>
</evidence>
<dbReference type="InterPro" id="IPR036779">
    <property type="entry name" value="LysM_dom_sf"/>
</dbReference>
<dbReference type="PANTHER" id="PTHR33734:SF22">
    <property type="entry name" value="MEMBRANE-BOUND LYTIC MUREIN TRANSGLYCOSYLASE D"/>
    <property type="match status" value="1"/>
</dbReference>
<keyword evidence="2" id="KW-0812">Transmembrane</keyword>
<dbReference type="SUPFAM" id="SSF54106">
    <property type="entry name" value="LysM domain"/>
    <property type="match status" value="2"/>
</dbReference>
<organism evidence="4 5">
    <name type="scientific">Candidatus Doudnabacteria bacterium RIFCSPHIGHO2_12_FULL_48_16</name>
    <dbReference type="NCBI Taxonomy" id="1817838"/>
    <lineage>
        <taxon>Bacteria</taxon>
        <taxon>Candidatus Doudnaibacteriota</taxon>
    </lineage>
</organism>
<evidence type="ECO:0000256" key="2">
    <source>
        <dbReference type="SAM" id="Phobius"/>
    </source>
</evidence>
<accession>A0A1F5PKN5</accession>
<dbReference type="AlphaFoldDB" id="A0A1F5PKN5"/>
<proteinExistence type="predicted"/>
<name>A0A1F5PKN5_9BACT</name>
<gene>
    <name evidence="4" type="ORF">A3E29_05110</name>
</gene>
<dbReference type="PROSITE" id="PS51782">
    <property type="entry name" value="LYSM"/>
    <property type="match status" value="2"/>
</dbReference>
<protein>
    <recommendedName>
        <fullName evidence="3">LysM domain-containing protein</fullName>
    </recommendedName>
</protein>
<keyword evidence="2" id="KW-1133">Transmembrane helix</keyword>
<evidence type="ECO:0000259" key="3">
    <source>
        <dbReference type="PROSITE" id="PS51782"/>
    </source>
</evidence>
<comment type="caution">
    <text evidence="4">The sequence shown here is derived from an EMBL/GenBank/DDBJ whole genome shotgun (WGS) entry which is preliminary data.</text>
</comment>
<reference evidence="4 5" key="1">
    <citation type="journal article" date="2016" name="Nat. Commun.">
        <title>Thousands of microbial genomes shed light on interconnected biogeochemical processes in an aquifer system.</title>
        <authorList>
            <person name="Anantharaman K."/>
            <person name="Brown C.T."/>
            <person name="Hug L.A."/>
            <person name="Sharon I."/>
            <person name="Castelle C.J."/>
            <person name="Probst A.J."/>
            <person name="Thomas B.C."/>
            <person name="Singh A."/>
            <person name="Wilkins M.J."/>
            <person name="Karaoz U."/>
            <person name="Brodie E.L."/>
            <person name="Williams K.H."/>
            <person name="Hubbard S.S."/>
            <person name="Banfield J.F."/>
        </authorList>
    </citation>
    <scope>NUCLEOTIDE SEQUENCE [LARGE SCALE GENOMIC DNA]</scope>
</reference>
<dbReference type="SMART" id="SM00257">
    <property type="entry name" value="LysM"/>
    <property type="match status" value="2"/>
</dbReference>
<evidence type="ECO:0000256" key="1">
    <source>
        <dbReference type="SAM" id="MobiDB-lite"/>
    </source>
</evidence>
<feature type="domain" description="LysM" evidence="3">
    <location>
        <begin position="91"/>
        <end position="135"/>
    </location>
</feature>
<dbReference type="EMBL" id="MFEY01000006">
    <property type="protein sequence ID" value="OGE90493.1"/>
    <property type="molecule type" value="Genomic_DNA"/>
</dbReference>
<dbReference type="Proteomes" id="UP000177682">
    <property type="component" value="Unassembled WGS sequence"/>
</dbReference>
<evidence type="ECO:0000313" key="4">
    <source>
        <dbReference type="EMBL" id="OGE90493.1"/>
    </source>
</evidence>